<evidence type="ECO:0000256" key="1">
    <source>
        <dbReference type="SAM" id="Phobius"/>
    </source>
</evidence>
<dbReference type="EMBL" id="CP012175">
    <property type="protein sequence ID" value="AKV81578.1"/>
    <property type="molecule type" value="Genomic_DNA"/>
</dbReference>
<dbReference type="Proteomes" id="UP000062398">
    <property type="component" value="Chromosome"/>
</dbReference>
<reference evidence="6 7" key="2">
    <citation type="submission" date="2015-07" db="EMBL/GenBank/DDBJ databases">
        <title>Physiological, transcriptional responses and genome re-sequencing of acid resistant extremely thermoacidophilic Metallosphaera sedula SARC-M1.</title>
        <authorList>
            <person name="Ai C."/>
            <person name="McCarthy S."/>
            <person name="Eckrich V."/>
            <person name="Rudrappa D."/>
            <person name="Qiu G."/>
            <person name="Blum P."/>
        </authorList>
    </citation>
    <scope>NUCLEOTIDE SEQUENCE [LARGE SCALE GENOMIC DNA]</scope>
    <source>
        <strain evidence="6 7">SARC-M1</strain>
    </source>
</reference>
<dbReference type="EMBL" id="CP012173">
    <property type="protein sequence ID" value="AKV77081.1"/>
    <property type="molecule type" value="Genomic_DNA"/>
</dbReference>
<evidence type="ECO:0000313" key="5">
    <source>
        <dbReference type="EMBL" id="AKV81578.1"/>
    </source>
</evidence>
<dbReference type="Proteomes" id="UP000056255">
    <property type="component" value="Chromosome"/>
</dbReference>
<evidence type="ECO:0000313" key="2">
    <source>
        <dbReference type="EMBL" id="AKV74845.1"/>
    </source>
</evidence>
<evidence type="ECO:0000313" key="10">
    <source>
        <dbReference type="Proteomes" id="UP000062475"/>
    </source>
</evidence>
<keyword evidence="1" id="KW-0812">Transmembrane</keyword>
<dbReference type="EMBL" id="CP012176">
    <property type="protein sequence ID" value="AKV83810.1"/>
    <property type="molecule type" value="Genomic_DNA"/>
</dbReference>
<dbReference type="EMBL" id="CP012172">
    <property type="protein sequence ID" value="AKV74845.1"/>
    <property type="molecule type" value="Genomic_DNA"/>
</dbReference>
<evidence type="ECO:0000313" key="6">
    <source>
        <dbReference type="EMBL" id="AKV83810.1"/>
    </source>
</evidence>
<dbReference type="PATRIC" id="fig|43687.5.peg.2044"/>
<evidence type="ECO:0000313" key="3">
    <source>
        <dbReference type="EMBL" id="AKV77081.1"/>
    </source>
</evidence>
<keyword evidence="1" id="KW-0472">Membrane</keyword>
<evidence type="ECO:0000313" key="8">
    <source>
        <dbReference type="Proteomes" id="UP000061362"/>
    </source>
</evidence>
<evidence type="ECO:0000313" key="9">
    <source>
        <dbReference type="Proteomes" id="UP000062398"/>
    </source>
</evidence>
<protein>
    <submittedName>
        <fullName evidence="6">Uncharacterized protein</fullName>
    </submittedName>
</protein>
<sequence length="95" mass="10787">MTVSNTSYYNITKVPFQPGNINVTIGPDTTTFIGPPEPLWVQTMHTIIFFVIFFLPEITLALAILSLIFTFRKSPKVKAITRYFPKFRSKSKGSL</sequence>
<organism evidence="6 7">
    <name type="scientific">Metallosphaera sedula</name>
    <dbReference type="NCBI Taxonomy" id="43687"/>
    <lineage>
        <taxon>Archaea</taxon>
        <taxon>Thermoproteota</taxon>
        <taxon>Thermoprotei</taxon>
        <taxon>Sulfolobales</taxon>
        <taxon>Sulfolobaceae</taxon>
        <taxon>Metallosphaera</taxon>
    </lineage>
</organism>
<proteinExistence type="predicted"/>
<name>A0A0K1TA45_9CREN</name>
<evidence type="ECO:0000313" key="4">
    <source>
        <dbReference type="EMBL" id="AKV79333.1"/>
    </source>
</evidence>
<keyword evidence="1" id="KW-1133">Transmembrane helix</keyword>
<feature type="transmembrane region" description="Helical" evidence="1">
    <location>
        <begin position="47"/>
        <end position="71"/>
    </location>
</feature>
<accession>A0A0K1TA45</accession>
<dbReference type="AlphaFoldDB" id="A0A0K1TA45"/>
<reference evidence="8 9" key="1">
    <citation type="journal article" date="2015" name="Genome Announc.">
        <title>Complete Genome Sequences of Evolved Arsenate-Resistant Metallosphaera sedula Strains.</title>
        <authorList>
            <person name="Ai C."/>
            <person name="McCarthy S."/>
            <person name="Schackwitz W."/>
            <person name="Martin J."/>
            <person name="Lipzen A."/>
            <person name="Blum P."/>
        </authorList>
    </citation>
    <scope>NUCLEOTIDE SEQUENCE [LARGE SCALE GENOMIC DNA]</scope>
    <source>
        <strain evidence="4 9">ARS120-1</strain>
        <strain evidence="5 8">ARS120-2</strain>
        <strain evidence="2 11">ARS50-1</strain>
        <strain evidence="3 10">ARS50-2</strain>
    </source>
</reference>
<gene>
    <name evidence="2" type="ORF">MsedA_1934</name>
    <name evidence="3" type="ORF">MsedB_1936</name>
    <name evidence="4" type="ORF">MsedC_1934</name>
    <name evidence="5" type="ORF">MsedD_1935</name>
    <name evidence="6" type="ORF">MsedE_1935</name>
</gene>
<dbReference type="Proteomes" id="UP000062475">
    <property type="component" value="Chromosome"/>
</dbReference>
<evidence type="ECO:0000313" key="11">
    <source>
        <dbReference type="Proteomes" id="UP000068832"/>
    </source>
</evidence>
<dbReference type="EMBL" id="CP012174">
    <property type="protein sequence ID" value="AKV79333.1"/>
    <property type="molecule type" value="Genomic_DNA"/>
</dbReference>
<dbReference type="Proteomes" id="UP000061362">
    <property type="component" value="Chromosome"/>
</dbReference>
<evidence type="ECO:0000313" key="7">
    <source>
        <dbReference type="Proteomes" id="UP000056255"/>
    </source>
</evidence>
<dbReference type="Proteomes" id="UP000068832">
    <property type="component" value="Chromosome"/>
</dbReference>